<proteinExistence type="predicted"/>
<dbReference type="PANTHER" id="PTHR43138">
    <property type="entry name" value="ACETYLTRANSFERASE, GNAT FAMILY"/>
    <property type="match status" value="1"/>
</dbReference>
<organism evidence="2 3">
    <name type="scientific">Arthrobacter cryoconiti</name>
    <dbReference type="NCBI Taxonomy" id="748907"/>
    <lineage>
        <taxon>Bacteria</taxon>
        <taxon>Bacillati</taxon>
        <taxon>Actinomycetota</taxon>
        <taxon>Actinomycetes</taxon>
        <taxon>Micrococcales</taxon>
        <taxon>Micrococcaceae</taxon>
        <taxon>Arthrobacter</taxon>
    </lineage>
</organism>
<dbReference type="GO" id="GO:0016746">
    <property type="term" value="F:acyltransferase activity"/>
    <property type="evidence" value="ECO:0007669"/>
    <property type="project" value="UniProtKB-KW"/>
</dbReference>
<evidence type="ECO:0000313" key="3">
    <source>
        <dbReference type="Proteomes" id="UP001595773"/>
    </source>
</evidence>
<reference evidence="3" key="1">
    <citation type="journal article" date="2019" name="Int. J. Syst. Evol. Microbiol.">
        <title>The Global Catalogue of Microorganisms (GCM) 10K type strain sequencing project: providing services to taxonomists for standard genome sequencing and annotation.</title>
        <authorList>
            <consortium name="The Broad Institute Genomics Platform"/>
            <consortium name="The Broad Institute Genome Sequencing Center for Infectious Disease"/>
            <person name="Wu L."/>
            <person name="Ma J."/>
        </authorList>
    </citation>
    <scope>NUCLEOTIDE SEQUENCE [LARGE SCALE GENOMIC DNA]</scope>
    <source>
        <strain evidence="3">CGMCC 1.10698</strain>
    </source>
</reference>
<dbReference type="InterPro" id="IPR052742">
    <property type="entry name" value="Mito_N-acetyltransferase"/>
</dbReference>
<evidence type="ECO:0000259" key="1">
    <source>
        <dbReference type="PROSITE" id="PS51186"/>
    </source>
</evidence>
<dbReference type="PANTHER" id="PTHR43138:SF1">
    <property type="entry name" value="N-ACETYLTRANSFERASE ACA1"/>
    <property type="match status" value="1"/>
</dbReference>
<dbReference type="RefSeq" id="WP_230067798.1">
    <property type="nucleotide sequence ID" value="NZ_BAABLL010000001.1"/>
</dbReference>
<dbReference type="Pfam" id="PF00583">
    <property type="entry name" value="Acetyltransf_1"/>
    <property type="match status" value="1"/>
</dbReference>
<dbReference type="InterPro" id="IPR000182">
    <property type="entry name" value="GNAT_dom"/>
</dbReference>
<comment type="caution">
    <text evidence="2">The sequence shown here is derived from an EMBL/GenBank/DDBJ whole genome shotgun (WGS) entry which is preliminary data.</text>
</comment>
<feature type="domain" description="N-acetyltransferase" evidence="1">
    <location>
        <begin position="1"/>
        <end position="191"/>
    </location>
</feature>
<protein>
    <submittedName>
        <fullName evidence="2">GNAT family N-acetyltransferase</fullName>
        <ecNumber evidence="2">2.3.-.-</ecNumber>
    </submittedName>
</protein>
<dbReference type="CDD" id="cd04301">
    <property type="entry name" value="NAT_SF"/>
    <property type="match status" value="1"/>
</dbReference>
<keyword evidence="2" id="KW-0012">Acyltransferase</keyword>
<dbReference type="Gene3D" id="3.40.630.30">
    <property type="match status" value="1"/>
</dbReference>
<dbReference type="SUPFAM" id="SSF55729">
    <property type="entry name" value="Acyl-CoA N-acyltransferases (Nat)"/>
    <property type="match status" value="1"/>
</dbReference>
<dbReference type="PROSITE" id="PS51186">
    <property type="entry name" value="GNAT"/>
    <property type="match status" value="1"/>
</dbReference>
<name>A0ABV8QWN0_9MICC</name>
<dbReference type="Proteomes" id="UP001595773">
    <property type="component" value="Unassembled WGS sequence"/>
</dbReference>
<accession>A0ABV8QWN0</accession>
<keyword evidence="3" id="KW-1185">Reference proteome</keyword>
<dbReference type="EMBL" id="JBHSCQ010000004">
    <property type="protein sequence ID" value="MFC4264616.1"/>
    <property type="molecule type" value="Genomic_DNA"/>
</dbReference>
<dbReference type="EC" id="2.3.-.-" evidence="2"/>
<evidence type="ECO:0000313" key="2">
    <source>
        <dbReference type="EMBL" id="MFC4264616.1"/>
    </source>
</evidence>
<dbReference type="InterPro" id="IPR016181">
    <property type="entry name" value="Acyl_CoA_acyltransferase"/>
</dbReference>
<keyword evidence="2" id="KW-0808">Transferase</keyword>
<sequence>MLIREATADDWSGIWAVVEPVVRAGESYTFPVNSSEAIMRQIWLPENAALTAVPVGHVEPAAKDTSVSSRPSRTFVVTEETGGASAPMVVATAQLHPNFPAAGSHIANASFMVHPDHEDKGYGRLLAHHVLNAAFADNYRGILFNAVVESNEGAIHLWESLGFEIMATIPGAFDHPSLGPVALHIMFKPLDG</sequence>
<gene>
    <name evidence="2" type="ORF">ACFOW9_03270</name>
</gene>